<dbReference type="AlphaFoldDB" id="A0A0S4KV32"/>
<dbReference type="STRING" id="1715989.NITINOP_2034"/>
<name>A0A0S4KV32_9BACT</name>
<organism evidence="2 3">
    <name type="scientific">Candidatus Nitrospira inopinata</name>
    <dbReference type="NCBI Taxonomy" id="1715989"/>
    <lineage>
        <taxon>Bacteria</taxon>
        <taxon>Pseudomonadati</taxon>
        <taxon>Nitrospirota</taxon>
        <taxon>Nitrospiria</taxon>
        <taxon>Nitrospirales</taxon>
        <taxon>Nitrospiraceae</taxon>
        <taxon>Nitrospira</taxon>
    </lineage>
</organism>
<keyword evidence="3" id="KW-1185">Reference proteome</keyword>
<dbReference type="EMBL" id="LN885086">
    <property type="protein sequence ID" value="CUQ67006.1"/>
    <property type="molecule type" value="Genomic_DNA"/>
</dbReference>
<keyword evidence="1" id="KW-1133">Transmembrane helix</keyword>
<dbReference type="KEGG" id="nio:NITINOP_2034"/>
<accession>A0A0S4KV32</accession>
<sequence>MPDFFRNYGCSKSGSLLSLCKELVGMSVESIISLGVVGWLALGMILMGLGIW</sequence>
<gene>
    <name evidence="2" type="ORF">NITINOP_2034</name>
</gene>
<evidence type="ECO:0000313" key="2">
    <source>
        <dbReference type="EMBL" id="CUQ67006.1"/>
    </source>
</evidence>
<proteinExistence type="predicted"/>
<evidence type="ECO:0000256" key="1">
    <source>
        <dbReference type="SAM" id="Phobius"/>
    </source>
</evidence>
<feature type="transmembrane region" description="Helical" evidence="1">
    <location>
        <begin position="31"/>
        <end position="51"/>
    </location>
</feature>
<keyword evidence="1" id="KW-0472">Membrane</keyword>
<evidence type="ECO:0000313" key="3">
    <source>
        <dbReference type="Proteomes" id="UP000066284"/>
    </source>
</evidence>
<reference evidence="3" key="1">
    <citation type="submission" date="2015-09" db="EMBL/GenBank/DDBJ databases">
        <authorList>
            <person name="Daims H."/>
        </authorList>
    </citation>
    <scope>NUCLEOTIDE SEQUENCE [LARGE SCALE GENOMIC DNA]</scope>
</reference>
<keyword evidence="1" id="KW-0812">Transmembrane</keyword>
<dbReference type="Proteomes" id="UP000066284">
    <property type="component" value="Chromosome 1"/>
</dbReference>
<protein>
    <submittedName>
        <fullName evidence="2">Uncharacterized protein</fullName>
    </submittedName>
</protein>